<evidence type="ECO:0000259" key="4">
    <source>
        <dbReference type="PROSITE" id="PS50871"/>
    </source>
</evidence>
<evidence type="ECO:0000256" key="1">
    <source>
        <dbReference type="ARBA" id="ARBA00004613"/>
    </source>
</evidence>
<dbReference type="SMART" id="SM00110">
    <property type="entry name" value="C1Q"/>
    <property type="match status" value="1"/>
</dbReference>
<comment type="subcellular location">
    <subcellularLocation>
        <location evidence="1">Secreted</location>
    </subcellularLocation>
</comment>
<dbReference type="PROSITE" id="PS50871">
    <property type="entry name" value="C1Q"/>
    <property type="match status" value="2"/>
</dbReference>
<dbReference type="PANTHER" id="PTHR15427">
    <property type="entry name" value="EMILIN ELASTIN MICROFIBRIL INTERFACE-LOCATED PROTEIN ELASTIN MICROFIBRIL INTERFACER"/>
    <property type="match status" value="1"/>
</dbReference>
<dbReference type="InterPro" id="IPR008983">
    <property type="entry name" value="Tumour_necrosis_fac-like_dom"/>
</dbReference>
<dbReference type="EMBL" id="GELH01000521">
    <property type="protein sequence ID" value="JAS03751.1"/>
    <property type="molecule type" value="Transcribed_RNA"/>
</dbReference>
<name>A0A194AMF8_PINFU</name>
<dbReference type="PRINTS" id="PR00007">
    <property type="entry name" value="COMPLEMNTC1Q"/>
</dbReference>
<dbReference type="Gene3D" id="2.60.120.40">
    <property type="match status" value="2"/>
</dbReference>
<feature type="chain" id="PRO_5013481114" evidence="3">
    <location>
        <begin position="17"/>
        <end position="264"/>
    </location>
</feature>
<keyword evidence="2" id="KW-0964">Secreted</keyword>
<protein>
    <submittedName>
        <fullName evidence="5">Putative complement C1q tumor necrosis factor-related protein 4-like protein</fullName>
    </submittedName>
</protein>
<feature type="domain" description="C1q" evidence="4">
    <location>
        <begin position="163"/>
        <end position="264"/>
    </location>
</feature>
<dbReference type="EMBL" id="GELH01000522">
    <property type="protein sequence ID" value="JAS03750.1"/>
    <property type="molecule type" value="Transcribed_RNA"/>
</dbReference>
<evidence type="ECO:0000256" key="3">
    <source>
        <dbReference type="SAM" id="SignalP"/>
    </source>
</evidence>
<dbReference type="PANTHER" id="PTHR15427:SF33">
    <property type="entry name" value="COLLAGEN IV NC1 DOMAIN-CONTAINING PROTEIN"/>
    <property type="match status" value="1"/>
</dbReference>
<evidence type="ECO:0000313" key="5">
    <source>
        <dbReference type="EMBL" id="JAS03750.1"/>
    </source>
</evidence>
<dbReference type="GO" id="GO:0005581">
    <property type="term" value="C:collagen trimer"/>
    <property type="evidence" value="ECO:0007669"/>
    <property type="project" value="UniProtKB-KW"/>
</dbReference>
<reference evidence="5" key="1">
    <citation type="submission" date="2016-03" db="EMBL/GenBank/DDBJ databases">
        <authorList>
            <person name="Ploux O."/>
        </authorList>
    </citation>
    <scope>NUCLEOTIDE SEQUENCE</scope>
    <source>
        <tissue evidence="5">Mantle</tissue>
    </source>
</reference>
<feature type="domain" description="C1q" evidence="4">
    <location>
        <begin position="20"/>
        <end position="158"/>
    </location>
</feature>
<feature type="signal peptide" evidence="3">
    <location>
        <begin position="1"/>
        <end position="16"/>
    </location>
</feature>
<dbReference type="Pfam" id="PF00386">
    <property type="entry name" value="C1q"/>
    <property type="match status" value="2"/>
</dbReference>
<proteinExistence type="predicted"/>
<dbReference type="SUPFAM" id="SSF49842">
    <property type="entry name" value="TNF-like"/>
    <property type="match status" value="2"/>
</dbReference>
<evidence type="ECO:0000256" key="2">
    <source>
        <dbReference type="ARBA" id="ARBA00022525"/>
    </source>
</evidence>
<sequence length="264" mass="28380">MIAVATLLLLVGCATAQQQNPPQIVGFTLGQTSHLHITKGDKIVYNKNITEIGANVDPTTGVFTCQIPGVYVFSMYSLTRSDGELWLELMKNNELVASIYAYTYADYADAGNAAVLKLQKGDTVYVKAHDDYDNSLYGEASQIYTTLTGELVFPDAKELDSANAVSAVGFTAALSVNASLPNGTQVVYDHVVTNVSPQGGGYDATTGTFTAPIDGAYVFHFYAVAHSSEEFWLELFHNNDFVESSYGYTSGSYADAGNTAVLHL</sequence>
<dbReference type="AlphaFoldDB" id="A0A194AMF8"/>
<keyword evidence="3" id="KW-0732">Signal</keyword>
<accession>A0A194AMF8</accession>
<dbReference type="InterPro" id="IPR050392">
    <property type="entry name" value="Collagen/C1q_domain"/>
</dbReference>
<dbReference type="InterPro" id="IPR001073">
    <property type="entry name" value="C1q_dom"/>
</dbReference>
<organism evidence="5">
    <name type="scientific">Pinctada fucata</name>
    <name type="common">Akoya pearl oyster</name>
    <name type="synonym">Pinctada imbricata fucata</name>
    <dbReference type="NCBI Taxonomy" id="50426"/>
    <lineage>
        <taxon>Eukaryota</taxon>
        <taxon>Metazoa</taxon>
        <taxon>Spiralia</taxon>
        <taxon>Lophotrochozoa</taxon>
        <taxon>Mollusca</taxon>
        <taxon>Bivalvia</taxon>
        <taxon>Autobranchia</taxon>
        <taxon>Pteriomorphia</taxon>
        <taxon>Pterioida</taxon>
        <taxon>Pterioidea</taxon>
        <taxon>Pteriidae</taxon>
        <taxon>Pinctada</taxon>
    </lineage>
</organism>